<dbReference type="EMBL" id="AXCW01000234">
    <property type="protein sequence ID" value="EYR62469.1"/>
    <property type="molecule type" value="Genomic_DNA"/>
</dbReference>
<accession>A0A021VMN4</accession>
<dbReference type="Proteomes" id="UP000019753">
    <property type="component" value="Unassembled WGS sequence"/>
</dbReference>
<comment type="caution">
    <text evidence="1">The sequence shown here is derived from an EMBL/GenBank/DDBJ whole genome shotgun (WGS) entry which is preliminary data.</text>
</comment>
<evidence type="ECO:0000313" key="2">
    <source>
        <dbReference type="Proteomes" id="UP000019753"/>
    </source>
</evidence>
<dbReference type="OrthoDB" id="3532716at2"/>
<evidence type="ECO:0000313" key="1">
    <source>
        <dbReference type="EMBL" id="EYR62469.1"/>
    </source>
</evidence>
<proteinExistence type="predicted"/>
<reference evidence="1 2" key="1">
    <citation type="submission" date="2014-01" db="EMBL/GenBank/DDBJ databases">
        <title>Actinotalea ferrariae CF5-4.</title>
        <authorList>
            <person name="Chen F."/>
            <person name="Li Y."/>
            <person name="Wang G."/>
        </authorList>
    </citation>
    <scope>NUCLEOTIDE SEQUENCE [LARGE SCALE GENOMIC DNA]</scope>
    <source>
        <strain evidence="1 2">CF5-4</strain>
    </source>
</reference>
<protein>
    <submittedName>
        <fullName evidence="1">Uncharacterized protein</fullName>
    </submittedName>
</protein>
<dbReference type="AlphaFoldDB" id="A0A021VMN4"/>
<name>A0A021VMN4_9CELL</name>
<gene>
    <name evidence="1" type="ORF">N866_08290</name>
</gene>
<sequence>MDELGRDGIAGRLRDWARGSLPVGAGVELLLRAFEGRFAGPSCRWVTSEPDGRTWVDVDALHAGAGVLSGGESRVLAMAAALIAETPVDVVDIVTGLDRPNLHLVLAALAHARGSHEHTDVVADPDGVARLTRPGALVRWPT</sequence>
<organism evidence="1 2">
    <name type="scientific">Actinotalea ferrariae CF5-4</name>
    <dbReference type="NCBI Taxonomy" id="948458"/>
    <lineage>
        <taxon>Bacteria</taxon>
        <taxon>Bacillati</taxon>
        <taxon>Actinomycetota</taxon>
        <taxon>Actinomycetes</taxon>
        <taxon>Micrococcales</taxon>
        <taxon>Cellulomonadaceae</taxon>
        <taxon>Actinotalea</taxon>
    </lineage>
</organism>
<keyword evidence="2" id="KW-1185">Reference proteome</keyword>
<dbReference type="RefSeq" id="WP_052023122.1">
    <property type="nucleotide sequence ID" value="NZ_AXCW01000234.1"/>
</dbReference>